<dbReference type="Pfam" id="PF08327">
    <property type="entry name" value="AHSA1"/>
    <property type="match status" value="1"/>
</dbReference>
<evidence type="ECO:0000256" key="1">
    <source>
        <dbReference type="ARBA" id="ARBA00006817"/>
    </source>
</evidence>
<dbReference type="Proteomes" id="UP001569428">
    <property type="component" value="Unassembled WGS sequence"/>
</dbReference>
<evidence type="ECO:0000259" key="2">
    <source>
        <dbReference type="Pfam" id="PF08327"/>
    </source>
</evidence>
<evidence type="ECO:0000313" key="3">
    <source>
        <dbReference type="EMBL" id="MFA0812282.1"/>
    </source>
</evidence>
<comment type="similarity">
    <text evidence="1">Belongs to the AHA1 family.</text>
</comment>
<feature type="domain" description="Activator of Hsp90 ATPase homologue 1/2-like C-terminal" evidence="2">
    <location>
        <begin position="10"/>
        <end position="61"/>
    </location>
</feature>
<reference evidence="3 4" key="1">
    <citation type="submission" date="2024-08" db="EMBL/GenBank/DDBJ databases">
        <authorList>
            <person name="Ishaq N."/>
        </authorList>
    </citation>
    <scope>NUCLEOTIDE SEQUENCE [LARGE SCALE GENOMIC DNA]</scope>
    <source>
        <strain evidence="3 4">DSM 18651</strain>
    </source>
</reference>
<comment type="caution">
    <text evidence="3">The sequence shown here is derived from an EMBL/GenBank/DDBJ whole genome shotgun (WGS) entry which is preliminary data.</text>
</comment>
<accession>A0ABV4P2R3</accession>
<proteinExistence type="inferred from homology"/>
<protein>
    <submittedName>
        <fullName evidence="3">SRPBCC domain-containing protein</fullName>
    </submittedName>
</protein>
<organism evidence="3 4">
    <name type="scientific">Microbulbifer epialgicus</name>
    <dbReference type="NCBI Taxonomy" id="393907"/>
    <lineage>
        <taxon>Bacteria</taxon>
        <taxon>Pseudomonadati</taxon>
        <taxon>Pseudomonadota</taxon>
        <taxon>Gammaproteobacteria</taxon>
        <taxon>Cellvibrionales</taxon>
        <taxon>Microbulbiferaceae</taxon>
        <taxon>Microbulbifer</taxon>
    </lineage>
</organism>
<dbReference type="Gene3D" id="3.30.530.20">
    <property type="match status" value="1"/>
</dbReference>
<dbReference type="InterPro" id="IPR023393">
    <property type="entry name" value="START-like_dom_sf"/>
</dbReference>
<dbReference type="RefSeq" id="WP_371839939.1">
    <property type="nucleotide sequence ID" value="NZ_JBGMEK010000037.1"/>
</dbReference>
<dbReference type="EMBL" id="JBGMEK010000037">
    <property type="protein sequence ID" value="MFA0812282.1"/>
    <property type="molecule type" value="Genomic_DNA"/>
</dbReference>
<dbReference type="InterPro" id="IPR013538">
    <property type="entry name" value="ASHA1/2-like_C"/>
</dbReference>
<keyword evidence="4" id="KW-1185">Reference proteome</keyword>
<name>A0ABV4P2R3_9GAMM</name>
<dbReference type="SUPFAM" id="SSF55961">
    <property type="entry name" value="Bet v1-like"/>
    <property type="match status" value="1"/>
</dbReference>
<sequence length="68" mass="7740">MEIAIETTVKAPIEEVWSFWTTPEDIEQWNFASDDWCCPEATTELKVAGKFTYRMESKDGSAGFDIEG</sequence>
<evidence type="ECO:0000313" key="4">
    <source>
        <dbReference type="Proteomes" id="UP001569428"/>
    </source>
</evidence>
<gene>
    <name evidence="3" type="ORF">ACCI49_15315</name>
</gene>